<proteinExistence type="predicted"/>
<dbReference type="RefSeq" id="WP_094448651.1">
    <property type="nucleotide sequence ID" value="NZ_CP091802.1"/>
</dbReference>
<keyword evidence="3" id="KW-1185">Reference proteome</keyword>
<protein>
    <submittedName>
        <fullName evidence="2">Uncharacterized protein</fullName>
    </submittedName>
</protein>
<evidence type="ECO:0000313" key="2">
    <source>
        <dbReference type="EMBL" id="OYP54614.1"/>
    </source>
</evidence>
<gene>
    <name evidence="2" type="ORF">CIK91_08865</name>
</gene>
<sequence length="249" mass="29091">MKQLNILILFCLFFADSLAKQNIDSLVIRFYSWDESKQPHVITCSNFEYERPYVDYSVADQTTITDFLNQLNNLQETKDTDFCVGCKIFFLQDGIVKSIACLNSNLILINGKTLFCDKNLIRTIDGMMNKGTLIDIQKNYLCGKYGDEYVDGREALFLKLELYLNKNLPEVIKKKGAIRIKVYCKSDQKGNTIMVQPHVYNDSLSDEQNKFVDRLLIRFFKNEIKWKPNDTLMKSDMIEILYKYIVKKE</sequence>
<name>A0ABX4EGA8_SEGBR</name>
<organism evidence="2 3">
    <name type="scientific">Segatella bryantii</name>
    <name type="common">Prevotella bryantii</name>
    <dbReference type="NCBI Taxonomy" id="77095"/>
    <lineage>
        <taxon>Bacteria</taxon>
        <taxon>Pseudomonadati</taxon>
        <taxon>Bacteroidota</taxon>
        <taxon>Bacteroidia</taxon>
        <taxon>Bacteroidales</taxon>
        <taxon>Prevotellaceae</taxon>
        <taxon>Segatella</taxon>
    </lineage>
</organism>
<comment type="caution">
    <text evidence="2">The sequence shown here is derived from an EMBL/GenBank/DDBJ whole genome shotgun (WGS) entry which is preliminary data.</text>
</comment>
<feature type="signal peptide" evidence="1">
    <location>
        <begin position="1"/>
        <end position="19"/>
    </location>
</feature>
<dbReference type="EMBL" id="NPJF01000041">
    <property type="protein sequence ID" value="OYP54614.1"/>
    <property type="molecule type" value="Genomic_DNA"/>
</dbReference>
<evidence type="ECO:0000313" key="3">
    <source>
        <dbReference type="Proteomes" id="UP000216189"/>
    </source>
</evidence>
<accession>A0ABX4EGA8</accession>
<evidence type="ECO:0000256" key="1">
    <source>
        <dbReference type="SAM" id="SignalP"/>
    </source>
</evidence>
<feature type="chain" id="PRO_5047190881" evidence="1">
    <location>
        <begin position="20"/>
        <end position="249"/>
    </location>
</feature>
<reference evidence="2 3" key="1">
    <citation type="submission" date="2017-08" db="EMBL/GenBank/DDBJ databases">
        <title>Comparative genomics of non-oral Prevotella species.</title>
        <authorList>
            <person name="Accetto T."/>
            <person name="Nograsek B."/>
            <person name="Avgustin G."/>
        </authorList>
    </citation>
    <scope>NUCLEOTIDE SEQUENCE [LARGE SCALE GENOMIC DNA]</scope>
    <source>
        <strain evidence="2 3">TC1-1</strain>
    </source>
</reference>
<keyword evidence="1" id="KW-0732">Signal</keyword>
<dbReference type="Proteomes" id="UP000216189">
    <property type="component" value="Unassembled WGS sequence"/>
</dbReference>